<dbReference type="Proteomes" id="UP000681967">
    <property type="component" value="Unassembled WGS sequence"/>
</dbReference>
<proteinExistence type="predicted"/>
<evidence type="ECO:0000259" key="1">
    <source>
        <dbReference type="PROSITE" id="PS50878"/>
    </source>
</evidence>
<evidence type="ECO:0000313" key="3">
    <source>
        <dbReference type="EMBL" id="CAF4064118.1"/>
    </source>
</evidence>
<dbReference type="PANTHER" id="PTHR36688:SF1">
    <property type="entry name" value="ENDONUCLEASE_EXONUCLEASE_PHOSPHATASE DOMAIN-CONTAINING PROTEIN"/>
    <property type="match status" value="1"/>
</dbReference>
<dbReference type="EMBL" id="CAJOBH010006714">
    <property type="protein sequence ID" value="CAF4064118.1"/>
    <property type="molecule type" value="Genomic_DNA"/>
</dbReference>
<dbReference type="EMBL" id="CAJNOV010000118">
    <property type="protein sequence ID" value="CAF0990528.1"/>
    <property type="molecule type" value="Genomic_DNA"/>
</dbReference>
<evidence type="ECO:0000313" key="2">
    <source>
        <dbReference type="EMBL" id="CAF0990528.1"/>
    </source>
</evidence>
<dbReference type="InterPro" id="IPR036691">
    <property type="entry name" value="Endo/exonu/phosph_ase_sf"/>
</dbReference>
<organism evidence="2 5">
    <name type="scientific">Rotaria magnacalcarata</name>
    <dbReference type="NCBI Taxonomy" id="392030"/>
    <lineage>
        <taxon>Eukaryota</taxon>
        <taxon>Metazoa</taxon>
        <taxon>Spiralia</taxon>
        <taxon>Gnathifera</taxon>
        <taxon>Rotifera</taxon>
        <taxon>Eurotatoria</taxon>
        <taxon>Bdelloidea</taxon>
        <taxon>Philodinida</taxon>
        <taxon>Philodinidae</taxon>
        <taxon>Rotaria</taxon>
    </lineage>
</organism>
<dbReference type="Proteomes" id="UP000676336">
    <property type="component" value="Unassembled WGS sequence"/>
</dbReference>
<gene>
    <name evidence="3" type="ORF">BYL167_LOCUS17135</name>
    <name evidence="2" type="ORF">CJN711_LOCUS1833</name>
    <name evidence="4" type="ORF">SMN809_LOCUS26559</name>
</gene>
<reference evidence="2" key="1">
    <citation type="submission" date="2021-02" db="EMBL/GenBank/DDBJ databases">
        <authorList>
            <person name="Nowell W R."/>
        </authorList>
    </citation>
    <scope>NUCLEOTIDE SEQUENCE</scope>
</reference>
<dbReference type="Pfam" id="PF00078">
    <property type="entry name" value="RVT_1"/>
    <property type="match status" value="1"/>
</dbReference>
<dbReference type="InterPro" id="IPR043502">
    <property type="entry name" value="DNA/RNA_pol_sf"/>
</dbReference>
<feature type="domain" description="Reverse transcriptase" evidence="1">
    <location>
        <begin position="239"/>
        <end position="513"/>
    </location>
</feature>
<sequence length="649" mass="74564">MNIFEELYSINNNCIIVGDLNATISEMGSTKTNARGKQLQELLNEGIIDCVDDDSTTFEKNEYEAKLDWISGSHPLLSFITNVETHPTIGTINGHKPLTFDIQIGAEPKPTSPRLSLNFKEAKWTKFRSKLDQQLVLWNNDLSLNSPLNIEDYSMFITNSIMLATKEAVPTPTPTNKSYPLSEASKSLITLKHQAYRRWKRTGDNTGKRHSAGPDNIHNRCLKNSSELLIQHLTKLFNQILKQGCIPTKWKIANIILIMKPKKDKQHPSSYRPISLLSCLGKLLEKIIKQRLMLELERRNILPEHQAGFRPGKSTIYNILRLERYAQNQLRCARRHSVVILFDIKAAFDSVWHDGLIYKLNDLRLPKCIINYLTSFLKDRTASIEIENVLSRQLNLKSGTPQGSPLSPLLYIIYTADSMNDIPTHTEHGLFADDTVLWTSSNTMTYLSSRLQQSVDAFESWCRSWKLKLQPTKTEMIHFTIHPRKRYKHPVEVKVDSTIIKPLDHTRYLGVIIDKQLNWRRHLDHIETKIASRIGLLRYLSRTPYEPNSRTMINIFKSIARSIIIYGYPVLLTADQNVWNRIQIIQNKALRAALGLPIYTSVDYIHKISNIPKIKDYATALLKQSIQTATEKNDITSKKHLLDILQKIL</sequence>
<accession>A0A814G1S9</accession>
<dbReference type="PROSITE" id="PS50878">
    <property type="entry name" value="RT_POL"/>
    <property type="match status" value="1"/>
</dbReference>
<dbReference type="InterPro" id="IPR000477">
    <property type="entry name" value="RT_dom"/>
</dbReference>
<protein>
    <recommendedName>
        <fullName evidence="1">Reverse transcriptase domain-containing protein</fullName>
    </recommendedName>
</protein>
<dbReference type="Proteomes" id="UP000663855">
    <property type="component" value="Unassembled WGS sequence"/>
</dbReference>
<dbReference type="SUPFAM" id="SSF56672">
    <property type="entry name" value="DNA/RNA polymerases"/>
    <property type="match status" value="1"/>
</dbReference>
<evidence type="ECO:0000313" key="5">
    <source>
        <dbReference type="Proteomes" id="UP000663855"/>
    </source>
</evidence>
<dbReference type="CDD" id="cd01650">
    <property type="entry name" value="RT_nLTR_like"/>
    <property type="match status" value="1"/>
</dbReference>
<dbReference type="PANTHER" id="PTHR36688">
    <property type="entry name" value="ENDO/EXONUCLEASE/PHOSPHATASE DOMAIN-CONTAINING PROTEIN"/>
    <property type="match status" value="1"/>
</dbReference>
<evidence type="ECO:0000313" key="4">
    <source>
        <dbReference type="EMBL" id="CAF4311400.1"/>
    </source>
</evidence>
<dbReference type="AlphaFoldDB" id="A0A814G1S9"/>
<dbReference type="EMBL" id="CAJOBI010038314">
    <property type="protein sequence ID" value="CAF4311400.1"/>
    <property type="molecule type" value="Genomic_DNA"/>
</dbReference>
<dbReference type="SUPFAM" id="SSF56219">
    <property type="entry name" value="DNase I-like"/>
    <property type="match status" value="1"/>
</dbReference>
<dbReference type="InterPro" id="IPR052560">
    <property type="entry name" value="RdDP_mobile_element"/>
</dbReference>
<dbReference type="Gene3D" id="3.60.10.10">
    <property type="entry name" value="Endonuclease/exonuclease/phosphatase"/>
    <property type="match status" value="1"/>
</dbReference>
<name>A0A814G1S9_9BILA</name>
<comment type="caution">
    <text evidence="2">The sequence shown here is derived from an EMBL/GenBank/DDBJ whole genome shotgun (WGS) entry which is preliminary data.</text>
</comment>